<dbReference type="AlphaFoldDB" id="X1BZN1"/>
<evidence type="ECO:0000313" key="1">
    <source>
        <dbReference type="EMBL" id="GAH01311.1"/>
    </source>
</evidence>
<dbReference type="EMBL" id="BART01021523">
    <property type="protein sequence ID" value="GAH01311.1"/>
    <property type="molecule type" value="Genomic_DNA"/>
</dbReference>
<protein>
    <submittedName>
        <fullName evidence="1">Uncharacterized protein</fullName>
    </submittedName>
</protein>
<accession>X1BZN1</accession>
<name>X1BZN1_9ZZZZ</name>
<reference evidence="1" key="1">
    <citation type="journal article" date="2014" name="Front. Microbiol.">
        <title>High frequency of phylogenetically diverse reductive dehalogenase-homologous genes in deep subseafloor sedimentary metagenomes.</title>
        <authorList>
            <person name="Kawai M."/>
            <person name="Futagami T."/>
            <person name="Toyoda A."/>
            <person name="Takaki Y."/>
            <person name="Nishi S."/>
            <person name="Hori S."/>
            <person name="Arai W."/>
            <person name="Tsubouchi T."/>
            <person name="Morono Y."/>
            <person name="Uchiyama I."/>
            <person name="Ito T."/>
            <person name="Fujiyama A."/>
            <person name="Inagaki F."/>
            <person name="Takami H."/>
        </authorList>
    </citation>
    <scope>NUCLEOTIDE SEQUENCE</scope>
    <source>
        <strain evidence="1">Expedition CK06-06</strain>
    </source>
</reference>
<gene>
    <name evidence="1" type="ORF">S01H4_39683</name>
</gene>
<comment type="caution">
    <text evidence="1">The sequence shown here is derived from an EMBL/GenBank/DDBJ whole genome shotgun (WGS) entry which is preliminary data.</text>
</comment>
<sequence length="60" mass="6987">MSNAVAKLYRIMLGGGVKSTESHYFDGTCFMIFLTHCKSIDDYWDEEDHETIILDCEGYW</sequence>
<organism evidence="1">
    <name type="scientific">marine sediment metagenome</name>
    <dbReference type="NCBI Taxonomy" id="412755"/>
    <lineage>
        <taxon>unclassified sequences</taxon>
        <taxon>metagenomes</taxon>
        <taxon>ecological metagenomes</taxon>
    </lineage>
</organism>
<proteinExistence type="predicted"/>